<proteinExistence type="predicted"/>
<keyword evidence="2" id="KW-0479">Metal-binding</keyword>
<accession>A0AAJ8JPW5</accession>
<dbReference type="Pfam" id="PF17123">
    <property type="entry name" value="zf-RING_11"/>
    <property type="match status" value="1"/>
</dbReference>
<gene>
    <name evidence="10" type="ORF">L203_101421</name>
</gene>
<evidence type="ECO:0008006" key="12">
    <source>
        <dbReference type="Google" id="ProtNLM"/>
    </source>
</evidence>
<dbReference type="SUPFAM" id="SSF57850">
    <property type="entry name" value="RING/U-box"/>
    <property type="match status" value="1"/>
</dbReference>
<dbReference type="SMART" id="SM00240">
    <property type="entry name" value="FHA"/>
    <property type="match status" value="1"/>
</dbReference>
<evidence type="ECO:0000313" key="11">
    <source>
        <dbReference type="Proteomes" id="UP000094043"/>
    </source>
</evidence>
<dbReference type="GO" id="GO:0000151">
    <property type="term" value="C:ubiquitin ligase complex"/>
    <property type="evidence" value="ECO:0007669"/>
    <property type="project" value="TreeGrafter"/>
</dbReference>
<dbReference type="GO" id="GO:0005829">
    <property type="term" value="C:cytosol"/>
    <property type="evidence" value="ECO:0007669"/>
    <property type="project" value="TreeGrafter"/>
</dbReference>
<dbReference type="AlphaFoldDB" id="A0AAJ8JPW5"/>
<dbReference type="Pfam" id="PF00498">
    <property type="entry name" value="FHA"/>
    <property type="match status" value="1"/>
</dbReference>
<dbReference type="InterPro" id="IPR013083">
    <property type="entry name" value="Znf_RING/FYVE/PHD"/>
</dbReference>
<feature type="compositionally biased region" description="Low complexity" evidence="7">
    <location>
        <begin position="625"/>
        <end position="647"/>
    </location>
</feature>
<evidence type="ECO:0000259" key="8">
    <source>
        <dbReference type="PROSITE" id="PS50006"/>
    </source>
</evidence>
<dbReference type="Proteomes" id="UP000094043">
    <property type="component" value="Chromosome 2"/>
</dbReference>
<feature type="domain" description="FHA" evidence="8">
    <location>
        <begin position="272"/>
        <end position="325"/>
    </location>
</feature>
<feature type="domain" description="RING-type" evidence="9">
    <location>
        <begin position="413"/>
        <end position="457"/>
    </location>
</feature>
<dbReference type="GeneID" id="91085634"/>
<feature type="compositionally biased region" description="Polar residues" evidence="7">
    <location>
        <begin position="78"/>
        <end position="87"/>
    </location>
</feature>
<organism evidence="10 11">
    <name type="scientific">Cryptococcus depauperatus CBS 7841</name>
    <dbReference type="NCBI Taxonomy" id="1295531"/>
    <lineage>
        <taxon>Eukaryota</taxon>
        <taxon>Fungi</taxon>
        <taxon>Dikarya</taxon>
        <taxon>Basidiomycota</taxon>
        <taxon>Agaricomycotina</taxon>
        <taxon>Tremellomycetes</taxon>
        <taxon>Tremellales</taxon>
        <taxon>Cryptococcaceae</taxon>
        <taxon>Cryptococcus</taxon>
    </lineage>
</organism>
<evidence type="ECO:0000256" key="2">
    <source>
        <dbReference type="ARBA" id="ARBA00022723"/>
    </source>
</evidence>
<dbReference type="PANTHER" id="PTHR15067">
    <property type="entry name" value="E3 UBIQUITIN-PROTEIN LIGASE RNF8"/>
    <property type="match status" value="1"/>
</dbReference>
<dbReference type="PROSITE" id="PS50006">
    <property type="entry name" value="FHA_DOMAIN"/>
    <property type="match status" value="1"/>
</dbReference>
<dbReference type="KEGG" id="cdep:91085634"/>
<dbReference type="Gene3D" id="3.30.40.10">
    <property type="entry name" value="Zinc/RING finger domain, C3HC4 (zinc finger)"/>
    <property type="match status" value="1"/>
</dbReference>
<dbReference type="PROSITE" id="PS50089">
    <property type="entry name" value="ZF_RING_2"/>
    <property type="match status" value="1"/>
</dbReference>
<evidence type="ECO:0000256" key="1">
    <source>
        <dbReference type="ARBA" id="ARBA00022679"/>
    </source>
</evidence>
<dbReference type="EMBL" id="CP143785">
    <property type="protein sequence ID" value="WVN86259.1"/>
    <property type="molecule type" value="Genomic_DNA"/>
</dbReference>
<dbReference type="RefSeq" id="XP_066066959.1">
    <property type="nucleotide sequence ID" value="XM_066210862.1"/>
</dbReference>
<dbReference type="PANTHER" id="PTHR15067:SF7">
    <property type="entry name" value="E3 UBIQUITIN-PROTEIN LIGASE DMA1-RELATED"/>
    <property type="match status" value="1"/>
</dbReference>
<keyword evidence="3 6" id="KW-0863">Zinc-finger</keyword>
<evidence type="ECO:0000259" key="9">
    <source>
        <dbReference type="PROSITE" id="PS50089"/>
    </source>
</evidence>
<dbReference type="GO" id="GO:0006511">
    <property type="term" value="P:ubiquitin-dependent protein catabolic process"/>
    <property type="evidence" value="ECO:0007669"/>
    <property type="project" value="TreeGrafter"/>
</dbReference>
<evidence type="ECO:0000313" key="10">
    <source>
        <dbReference type="EMBL" id="WVN86259.1"/>
    </source>
</evidence>
<feature type="region of interest" description="Disordered" evidence="7">
    <location>
        <begin position="624"/>
        <end position="676"/>
    </location>
</feature>
<name>A0AAJ8JPW5_9TREE</name>
<feature type="compositionally biased region" description="Polar residues" evidence="7">
    <location>
        <begin position="1"/>
        <end position="20"/>
    </location>
</feature>
<dbReference type="GO" id="GO:0032153">
    <property type="term" value="C:cell division site"/>
    <property type="evidence" value="ECO:0007669"/>
    <property type="project" value="TreeGrafter"/>
</dbReference>
<dbReference type="InterPro" id="IPR000253">
    <property type="entry name" value="FHA_dom"/>
</dbReference>
<evidence type="ECO:0000256" key="7">
    <source>
        <dbReference type="SAM" id="MobiDB-lite"/>
    </source>
</evidence>
<dbReference type="GO" id="GO:0016567">
    <property type="term" value="P:protein ubiquitination"/>
    <property type="evidence" value="ECO:0007669"/>
    <property type="project" value="TreeGrafter"/>
</dbReference>
<evidence type="ECO:0000256" key="4">
    <source>
        <dbReference type="ARBA" id="ARBA00022786"/>
    </source>
</evidence>
<keyword evidence="4" id="KW-0833">Ubl conjugation pathway</keyword>
<keyword evidence="11" id="KW-1185">Reference proteome</keyword>
<dbReference type="FunFam" id="3.30.40.10:FF:000646">
    <property type="entry name" value="Unplaced genomic scaffold supercont1.3, whole genome shotgun sequence"/>
    <property type="match status" value="1"/>
</dbReference>
<keyword evidence="5" id="KW-0862">Zinc</keyword>
<feature type="compositionally biased region" description="Low complexity" evidence="7">
    <location>
        <begin position="132"/>
        <end position="145"/>
    </location>
</feature>
<dbReference type="GO" id="GO:0008270">
    <property type="term" value="F:zinc ion binding"/>
    <property type="evidence" value="ECO:0007669"/>
    <property type="project" value="UniProtKB-KW"/>
</dbReference>
<reference evidence="10" key="1">
    <citation type="submission" date="2016-06" db="EMBL/GenBank/DDBJ databases">
        <authorList>
            <person name="Cuomo C."/>
            <person name="Litvintseva A."/>
            <person name="Heitman J."/>
            <person name="Chen Y."/>
            <person name="Sun S."/>
            <person name="Springer D."/>
            <person name="Dromer F."/>
            <person name="Young S."/>
            <person name="Zeng Q."/>
            <person name="Chapman S."/>
            <person name="Gujja S."/>
            <person name="Saif S."/>
            <person name="Birren B."/>
        </authorList>
    </citation>
    <scope>NUCLEOTIDE SEQUENCE</scope>
    <source>
        <strain evidence="10">CBS 7841</strain>
    </source>
</reference>
<dbReference type="FunFam" id="2.60.200.20:FF:000044">
    <property type="entry name" value="Chromosome 8, whole genome shotgun sequence"/>
    <property type="match status" value="1"/>
</dbReference>
<reference evidence="10" key="3">
    <citation type="submission" date="2024-01" db="EMBL/GenBank/DDBJ databases">
        <authorList>
            <person name="Coelho M.A."/>
            <person name="David-Palma M."/>
            <person name="Shea T."/>
            <person name="Sun S."/>
            <person name="Cuomo C.A."/>
            <person name="Heitman J."/>
        </authorList>
    </citation>
    <scope>NUCLEOTIDE SEQUENCE</scope>
    <source>
        <strain evidence="10">CBS 7841</strain>
    </source>
</reference>
<sequence>MSRTNHPTQISLPPTAMSSNPPLATPPAQPAQNGGPAGVSAVSPASPRHSFLGFMRARGRSFTTGHAGYPLQQQQQQSASTTNPTTSERSRPGTATKEQGVSTAGHAPTPTAEASTGERVTKTVSMPMNGTAPAPSASASPSSPAEPKEPPKTYRIRLVPHLESNRSLPFDPVIREMAPIAVTANPGLLPTEAASKVADPTRSGSSRVTVGGKSVALVLKIGRFTDKSEFKLPVPPSAPPGGSGSMSGGIALSTGDGTLGPDGSRSAPATLSLVGGGGEMTSGKVAFRSKVVSRSHAEIWCEDGGKFYIRDTKSSSGTFLNHIRLSSPNTESRPMMLKDGDILQLGVDYQGGTEEMFKCVKMRVEVGREWQRGANEFNTNALKQIKALGGGVATSDKGKDTLSKKSKASVTDCCICLFCVTVCQSLFIAPCSHVFHYKCIRPLLMQHYPGFSCPLCRTFANLEEDVETEDAWEIASRRASIISRRPSNHSLKQQLSTTSFPTARNLKAVGNDVDTAVTTSDRAVSINGLLPPLYTDEPRTSSSPTPVALHEAHTVTPTMLQDAELRSETISSPATATAPRPIFNTQDTAVQNATLSEAATPMNETFLSTLALAPGMLQRLELAEETSQAGTGTAGSTSTGSRAGSRRASGELEPQAQGQTHTPEQEQTQTIQNMYT</sequence>
<evidence type="ECO:0000256" key="6">
    <source>
        <dbReference type="PROSITE-ProRule" id="PRU00175"/>
    </source>
</evidence>
<dbReference type="InterPro" id="IPR008984">
    <property type="entry name" value="SMAD_FHA_dom_sf"/>
</dbReference>
<dbReference type="Gene3D" id="2.60.200.20">
    <property type="match status" value="1"/>
</dbReference>
<evidence type="ECO:0000256" key="5">
    <source>
        <dbReference type="ARBA" id="ARBA00022833"/>
    </source>
</evidence>
<protein>
    <recommendedName>
        <fullName evidence="12">Cytoplasmic protein</fullName>
    </recommendedName>
</protein>
<dbReference type="SUPFAM" id="SSF49879">
    <property type="entry name" value="SMAD/FHA domain"/>
    <property type="match status" value="1"/>
</dbReference>
<dbReference type="InterPro" id="IPR001841">
    <property type="entry name" value="Znf_RING"/>
</dbReference>
<feature type="compositionally biased region" description="Low complexity" evidence="7">
    <location>
        <begin position="657"/>
        <end position="676"/>
    </location>
</feature>
<feature type="region of interest" description="Disordered" evidence="7">
    <location>
        <begin position="1"/>
        <end position="151"/>
    </location>
</feature>
<dbReference type="GO" id="GO:0061630">
    <property type="term" value="F:ubiquitin protein ligase activity"/>
    <property type="evidence" value="ECO:0007669"/>
    <property type="project" value="TreeGrafter"/>
</dbReference>
<evidence type="ECO:0000256" key="3">
    <source>
        <dbReference type="ARBA" id="ARBA00022771"/>
    </source>
</evidence>
<keyword evidence="1" id="KW-0808">Transferase</keyword>
<feature type="region of interest" description="Disordered" evidence="7">
    <location>
        <begin position="231"/>
        <end position="267"/>
    </location>
</feature>
<reference evidence="10" key="2">
    <citation type="journal article" date="2022" name="Elife">
        <title>Obligate sexual reproduction of a homothallic fungus closely related to the Cryptococcus pathogenic species complex.</title>
        <authorList>
            <person name="Passer A.R."/>
            <person name="Clancey S.A."/>
            <person name="Shea T."/>
            <person name="David-Palma M."/>
            <person name="Averette A.F."/>
            <person name="Boekhout T."/>
            <person name="Porcel B.M."/>
            <person name="Nowrousian M."/>
            <person name="Cuomo C.A."/>
            <person name="Sun S."/>
            <person name="Heitman J."/>
            <person name="Coelho M.A."/>
        </authorList>
    </citation>
    <scope>NUCLEOTIDE SEQUENCE</scope>
    <source>
        <strain evidence="10">CBS 7841</strain>
    </source>
</reference>